<evidence type="ECO:0000313" key="2">
    <source>
        <dbReference type="Proteomes" id="UP000662782"/>
    </source>
</evidence>
<protein>
    <recommendedName>
        <fullName evidence="3">Virion structural protein</fullName>
    </recommendedName>
</protein>
<sequence length="287" mass="32873">MSQFSFGNIILASNGKKGLLKPIDDSGYYLLNAGGFNVPNRNGIKYTANQYIQECMSEDSDLMRRIKRGEVYGECGHPPMFFYERVNGVIVRTKITDLYQWIMRLKTIDMDRAAFHIRNIHFDTDAWTPNNNGPIYNSIEVKPYLSTVFGKMFEENLLTPDMNTSVSIRTVTAPQQFGHKTREVEYFTGYDWVYEAGMDWANKHMTAGCEAFLQEMVFDEKQSMTLDTDTAIQLIEAGLEKVDDIRSVEGVEAFESIKGLLGSLKRHNEDRKQKHTISYASNCLDLF</sequence>
<proteinExistence type="predicted"/>
<evidence type="ECO:0000313" key="1">
    <source>
        <dbReference type="EMBL" id="QPB09333.1"/>
    </source>
</evidence>
<reference evidence="1 2" key="1">
    <citation type="submission" date="2020-07" db="EMBL/GenBank/DDBJ databases">
        <title>Complete genome sequence of Klebsiella pneumoniae phage Miami.</title>
        <authorList>
            <person name="Mora D.A."/>
            <person name="Lessor L."/>
            <person name="Gill J."/>
            <person name="Liu M."/>
        </authorList>
    </citation>
    <scope>NUCLEOTIDE SEQUENCE [LARGE SCALE GENOMIC DNA]</scope>
</reference>
<dbReference type="InterPro" id="IPR045405">
    <property type="entry name" value="Peptidase_S80"/>
</dbReference>
<evidence type="ECO:0008006" key="3">
    <source>
        <dbReference type="Google" id="ProtNLM"/>
    </source>
</evidence>
<dbReference type="Proteomes" id="UP000662782">
    <property type="component" value="Segment"/>
</dbReference>
<gene>
    <name evidence="1" type="ORF">CPT_Miami_238</name>
</gene>
<keyword evidence="2" id="KW-1185">Reference proteome</keyword>
<accession>A0A873WG95</accession>
<name>A0A873WG95_9CAUD</name>
<dbReference type="Pfam" id="PF20034">
    <property type="entry name" value="Peptidase_S80"/>
    <property type="match status" value="1"/>
</dbReference>
<dbReference type="EMBL" id="MT701590">
    <property type="protein sequence ID" value="QPB09333.1"/>
    <property type="molecule type" value="Genomic_DNA"/>
</dbReference>
<organism evidence="1 2">
    <name type="scientific">Klebsiella phage Miami</name>
    <dbReference type="NCBI Taxonomy" id="2767581"/>
    <lineage>
        <taxon>Viruses</taxon>
        <taxon>Duplodnaviria</taxon>
        <taxon>Heunggongvirae</taxon>
        <taxon>Uroviricota</taxon>
        <taxon>Caudoviricetes</taxon>
        <taxon>Chimalliviridae</taxon>
        <taxon>Miamivirus</taxon>
        <taxon>Miamivirus miami</taxon>
    </lineage>
</organism>